<sequence length="122" mass="12851">MFSATRAEARARCPRPRQVGRAPAQDFPAECPACRQAFCPEERCRLVGDFYARKAGAGAGAQGLAPMDVDTTEAPTLPGTEGWELVGACEGPGELERVDLQVCMCLDVTGSMQSMLDGANAG</sequence>
<gene>
    <name evidence="2" type="ORF">PCOR1329_LOCUS58199</name>
</gene>
<organism evidence="2 3">
    <name type="scientific">Prorocentrum cordatum</name>
    <dbReference type="NCBI Taxonomy" id="2364126"/>
    <lineage>
        <taxon>Eukaryota</taxon>
        <taxon>Sar</taxon>
        <taxon>Alveolata</taxon>
        <taxon>Dinophyceae</taxon>
        <taxon>Prorocentrales</taxon>
        <taxon>Prorocentraceae</taxon>
        <taxon>Prorocentrum</taxon>
    </lineage>
</organism>
<evidence type="ECO:0000313" key="2">
    <source>
        <dbReference type="EMBL" id="CAK0872843.1"/>
    </source>
</evidence>
<keyword evidence="3" id="KW-1185">Reference proteome</keyword>
<evidence type="ECO:0000256" key="1">
    <source>
        <dbReference type="SAM" id="MobiDB-lite"/>
    </source>
</evidence>
<name>A0ABN9VHY8_9DINO</name>
<proteinExistence type="predicted"/>
<evidence type="ECO:0000313" key="3">
    <source>
        <dbReference type="Proteomes" id="UP001189429"/>
    </source>
</evidence>
<dbReference type="Proteomes" id="UP001189429">
    <property type="component" value="Unassembled WGS sequence"/>
</dbReference>
<reference evidence="2" key="1">
    <citation type="submission" date="2023-10" db="EMBL/GenBank/DDBJ databases">
        <authorList>
            <person name="Chen Y."/>
            <person name="Shah S."/>
            <person name="Dougan E. K."/>
            <person name="Thang M."/>
            <person name="Chan C."/>
        </authorList>
    </citation>
    <scope>NUCLEOTIDE SEQUENCE [LARGE SCALE GENOMIC DNA]</scope>
</reference>
<protein>
    <submittedName>
        <fullName evidence="2">Uncharacterized protein</fullName>
    </submittedName>
</protein>
<dbReference type="EMBL" id="CAUYUJ010017209">
    <property type="protein sequence ID" value="CAK0872843.1"/>
    <property type="molecule type" value="Genomic_DNA"/>
</dbReference>
<feature type="region of interest" description="Disordered" evidence="1">
    <location>
        <begin position="1"/>
        <end position="25"/>
    </location>
</feature>
<accession>A0ABN9VHY8</accession>
<comment type="caution">
    <text evidence="2">The sequence shown here is derived from an EMBL/GenBank/DDBJ whole genome shotgun (WGS) entry which is preliminary data.</text>
</comment>